<dbReference type="CDD" id="cd04455">
    <property type="entry name" value="S1_NusA"/>
    <property type="match status" value="1"/>
</dbReference>
<dbReference type="InterPro" id="IPR025249">
    <property type="entry name" value="TF_NusA_KH_1st"/>
</dbReference>
<keyword evidence="6 7" id="KW-0804">Transcription</keyword>
<dbReference type="InterPro" id="IPR058582">
    <property type="entry name" value="KH_NusA_2nd"/>
</dbReference>
<dbReference type="SUPFAM" id="SSF50249">
    <property type="entry name" value="Nucleic acid-binding proteins"/>
    <property type="match status" value="1"/>
</dbReference>
<sequence>MQSNEILAVVDSVSAEKGLEKDIIFKAIETAIASASQRHFHEDADLFVKIDRDTGEYTTHRNWIVFDENDEEFHIETHVTVEESGLQLADIFTKQQENISFGRIETQAARQVMLQKVREAEREKVVSKFKSQNNQLVNGTVKRVTRDNIIVDISYDAEAILPRDKLMPGEIYKINDRIRAILQIQEVEGRGPQLMLNRSCPEMVTELFSIEVPEINEDIIEIRGIARDAGSRSKIAVKTNDGRIDPVGACVGMRGSRVQAVSSELGNERIDIIIYDDNPAQLVINALVPAKVESIVMDEDSRTMDIAVNQENLALAIGSRGQNIRLASKLVGWDLNIISSEEAEAKIKVDETEFLASLISSLEVSEEIAEKIVASGLGTFDDIAYADESIFKSFVDSDDEIARIKGTAEDAALLEAMGAITEEEDNVESFSDLNLNEEDIQKLSNKGIKNKDDLAELAVDELQEIIEISSDDASKMIMKAREDWFN</sequence>
<dbReference type="AlphaFoldDB" id="A0A937I759"/>
<dbReference type="Pfam" id="PF08529">
    <property type="entry name" value="NusA_N"/>
    <property type="match status" value="1"/>
</dbReference>
<dbReference type="SUPFAM" id="SSF69705">
    <property type="entry name" value="Transcription factor NusA, N-terminal domain"/>
    <property type="match status" value="1"/>
</dbReference>
<dbReference type="GO" id="GO:0031564">
    <property type="term" value="P:transcription antitermination"/>
    <property type="evidence" value="ECO:0007669"/>
    <property type="project" value="UniProtKB-UniRule"/>
</dbReference>
<comment type="caution">
    <text evidence="9">The sequence shown here is derived from an EMBL/GenBank/DDBJ whole genome shotgun (WGS) entry which is preliminary data.</text>
</comment>
<dbReference type="HAMAP" id="MF_00945_B">
    <property type="entry name" value="NusA_B"/>
    <property type="match status" value="1"/>
</dbReference>
<comment type="similarity">
    <text evidence="7">Belongs to the NusA family.</text>
</comment>
<proteinExistence type="inferred from homology"/>
<dbReference type="SUPFAM" id="SSF47794">
    <property type="entry name" value="Rad51 N-terminal domain-like"/>
    <property type="match status" value="1"/>
</dbReference>
<evidence type="ECO:0000313" key="9">
    <source>
        <dbReference type="EMBL" id="MBL6817850.1"/>
    </source>
</evidence>
<keyword evidence="3 7" id="KW-0889">Transcription antitermination</keyword>
<dbReference type="PANTHER" id="PTHR22648">
    <property type="entry name" value="TRANSCRIPTION TERMINATION FACTOR NUSA"/>
    <property type="match status" value="1"/>
</dbReference>
<dbReference type="CDD" id="cd22529">
    <property type="entry name" value="KH-II_NusA_rpt2"/>
    <property type="match status" value="1"/>
</dbReference>
<dbReference type="PROSITE" id="PS50126">
    <property type="entry name" value="S1"/>
    <property type="match status" value="1"/>
</dbReference>
<dbReference type="InterPro" id="IPR036555">
    <property type="entry name" value="NusA_N_sf"/>
</dbReference>
<dbReference type="GO" id="GO:0003700">
    <property type="term" value="F:DNA-binding transcription factor activity"/>
    <property type="evidence" value="ECO:0007669"/>
    <property type="project" value="InterPro"/>
</dbReference>
<keyword evidence="5 7" id="KW-0805">Transcription regulation</keyword>
<dbReference type="NCBIfam" id="TIGR01953">
    <property type="entry name" value="NusA"/>
    <property type="match status" value="1"/>
</dbReference>
<dbReference type="InterPro" id="IPR010213">
    <property type="entry name" value="TF_NusA"/>
</dbReference>
<evidence type="ECO:0000256" key="2">
    <source>
        <dbReference type="ARBA" id="ARBA00022490"/>
    </source>
</evidence>
<dbReference type="GO" id="GO:0005829">
    <property type="term" value="C:cytosol"/>
    <property type="evidence" value="ECO:0007669"/>
    <property type="project" value="TreeGrafter"/>
</dbReference>
<dbReference type="InterPro" id="IPR012340">
    <property type="entry name" value="NA-bd_OB-fold"/>
</dbReference>
<evidence type="ECO:0000256" key="1">
    <source>
        <dbReference type="ARBA" id="ARBA00022472"/>
    </source>
</evidence>
<dbReference type="InterPro" id="IPR010995">
    <property type="entry name" value="DNA_repair_Rad51/TF_NusA_a-hlx"/>
</dbReference>
<dbReference type="GO" id="GO:0006353">
    <property type="term" value="P:DNA-templated transcription termination"/>
    <property type="evidence" value="ECO:0007669"/>
    <property type="project" value="UniProtKB-UniRule"/>
</dbReference>
<evidence type="ECO:0000256" key="4">
    <source>
        <dbReference type="ARBA" id="ARBA00022884"/>
    </source>
</evidence>
<feature type="domain" description="S1 motif" evidence="8">
    <location>
        <begin position="134"/>
        <end position="199"/>
    </location>
</feature>
<organism evidence="9 10">
    <name type="scientific">SAR86 cluster bacterium</name>
    <dbReference type="NCBI Taxonomy" id="2030880"/>
    <lineage>
        <taxon>Bacteria</taxon>
        <taxon>Pseudomonadati</taxon>
        <taxon>Pseudomonadota</taxon>
        <taxon>Gammaproteobacteria</taxon>
        <taxon>SAR86 cluster</taxon>
    </lineage>
</organism>
<dbReference type="EMBL" id="JADHQD010000002">
    <property type="protein sequence ID" value="MBL6817850.1"/>
    <property type="molecule type" value="Genomic_DNA"/>
</dbReference>
<dbReference type="Gene3D" id="2.40.50.140">
    <property type="entry name" value="Nucleic acid-binding proteins"/>
    <property type="match status" value="1"/>
</dbReference>
<dbReference type="Proteomes" id="UP000711391">
    <property type="component" value="Unassembled WGS sequence"/>
</dbReference>
<dbReference type="CDD" id="cd02134">
    <property type="entry name" value="KH-II_NusA_rpt1"/>
    <property type="match status" value="1"/>
</dbReference>
<comment type="subcellular location">
    <subcellularLocation>
        <location evidence="7">Cytoplasm</location>
    </subcellularLocation>
</comment>
<dbReference type="GO" id="GO:0000166">
    <property type="term" value="F:nucleotide binding"/>
    <property type="evidence" value="ECO:0007669"/>
    <property type="project" value="InterPro"/>
</dbReference>
<dbReference type="Pfam" id="PF26594">
    <property type="entry name" value="KH_NusA_2nd"/>
    <property type="match status" value="1"/>
</dbReference>
<dbReference type="Gene3D" id="1.10.150.20">
    <property type="entry name" value="5' to 3' exonuclease, C-terminal subdomain"/>
    <property type="match status" value="1"/>
</dbReference>
<evidence type="ECO:0000256" key="7">
    <source>
        <dbReference type="HAMAP-Rule" id="MF_00945"/>
    </source>
</evidence>
<evidence type="ECO:0000259" key="8">
    <source>
        <dbReference type="PROSITE" id="PS50126"/>
    </source>
</evidence>
<keyword evidence="2 7" id="KW-0963">Cytoplasm</keyword>
<dbReference type="Gene3D" id="3.30.300.20">
    <property type="match status" value="2"/>
</dbReference>
<dbReference type="Pfam" id="PF14520">
    <property type="entry name" value="HHH_5"/>
    <property type="match status" value="1"/>
</dbReference>
<dbReference type="PROSITE" id="PS50084">
    <property type="entry name" value="KH_TYPE_1"/>
    <property type="match status" value="1"/>
</dbReference>
<dbReference type="FunFam" id="3.30.300.20:FF:000005">
    <property type="entry name" value="Transcription termination/antitermination protein NusA"/>
    <property type="match status" value="1"/>
</dbReference>
<dbReference type="SMART" id="SM00322">
    <property type="entry name" value="KH"/>
    <property type="match status" value="2"/>
</dbReference>
<name>A0A937I759_9GAMM</name>
<reference evidence="9" key="1">
    <citation type="submission" date="2020-10" db="EMBL/GenBank/DDBJ databases">
        <title>Microbiome of the Black Sea water column analyzed by genome centric metagenomics.</title>
        <authorList>
            <person name="Cabello-Yeves P.J."/>
            <person name="Callieri C."/>
            <person name="Picazo A."/>
            <person name="Mehrshad M."/>
            <person name="Haro-Moreno J.M."/>
            <person name="Roda-Garcia J."/>
            <person name="Dzembekova N."/>
            <person name="Slabakova V."/>
            <person name="Slabakova N."/>
            <person name="Moncheva S."/>
            <person name="Rodriguez-Valera F."/>
        </authorList>
    </citation>
    <scope>NUCLEOTIDE SEQUENCE</scope>
    <source>
        <strain evidence="9">BS307-5m-G50</strain>
    </source>
</reference>
<comment type="function">
    <text evidence="7">Participates in both transcription termination and antitermination.</text>
</comment>
<dbReference type="SMART" id="SM00316">
    <property type="entry name" value="S1"/>
    <property type="match status" value="1"/>
</dbReference>
<dbReference type="InterPro" id="IPR003029">
    <property type="entry name" value="S1_domain"/>
</dbReference>
<keyword evidence="1 7" id="KW-0806">Transcription termination</keyword>
<dbReference type="Gene3D" id="3.30.1480.10">
    <property type="entry name" value="NusA, N-terminal domain"/>
    <property type="match status" value="1"/>
</dbReference>
<keyword evidence="4 7" id="KW-0694">RNA-binding</keyword>
<dbReference type="InterPro" id="IPR030842">
    <property type="entry name" value="TF_NusA_bacterial"/>
</dbReference>
<protein>
    <recommendedName>
        <fullName evidence="7">Transcription termination/antitermination protein NusA</fullName>
    </recommendedName>
</protein>
<dbReference type="SUPFAM" id="SSF54814">
    <property type="entry name" value="Prokaryotic type KH domain (KH-domain type II)"/>
    <property type="match status" value="2"/>
</dbReference>
<gene>
    <name evidence="7 9" type="primary">nusA</name>
    <name evidence="9" type="ORF">ISQ64_00410</name>
</gene>
<evidence type="ECO:0000256" key="6">
    <source>
        <dbReference type="ARBA" id="ARBA00023163"/>
    </source>
</evidence>
<dbReference type="InterPro" id="IPR015946">
    <property type="entry name" value="KH_dom-like_a/b"/>
</dbReference>
<dbReference type="InterPro" id="IPR004087">
    <property type="entry name" value="KH_dom"/>
</dbReference>
<dbReference type="PANTHER" id="PTHR22648:SF0">
    <property type="entry name" value="TRANSCRIPTION TERMINATION_ANTITERMINATION PROTEIN NUSA"/>
    <property type="match status" value="1"/>
</dbReference>
<dbReference type="InterPro" id="IPR009019">
    <property type="entry name" value="KH_sf_prok-type"/>
</dbReference>
<comment type="subunit">
    <text evidence="7">Monomer. Binds directly to the core enzyme of the DNA-dependent RNA polymerase and to nascent RNA.</text>
</comment>
<dbReference type="GO" id="GO:0003723">
    <property type="term" value="F:RNA binding"/>
    <property type="evidence" value="ECO:0007669"/>
    <property type="project" value="UniProtKB-UniRule"/>
</dbReference>
<evidence type="ECO:0000256" key="3">
    <source>
        <dbReference type="ARBA" id="ARBA00022814"/>
    </source>
</evidence>
<dbReference type="InterPro" id="IPR013735">
    <property type="entry name" value="TF_NusA_N"/>
</dbReference>
<dbReference type="Pfam" id="PF13184">
    <property type="entry name" value="KH_NusA_1st"/>
    <property type="match status" value="1"/>
</dbReference>
<evidence type="ECO:0000256" key="5">
    <source>
        <dbReference type="ARBA" id="ARBA00023015"/>
    </source>
</evidence>
<dbReference type="Pfam" id="PF00575">
    <property type="entry name" value="S1"/>
    <property type="match status" value="1"/>
</dbReference>
<accession>A0A937I759</accession>
<dbReference type="FunFam" id="3.30.300.20:FF:000002">
    <property type="entry name" value="Transcription termination/antitermination protein NusA"/>
    <property type="match status" value="1"/>
</dbReference>
<evidence type="ECO:0000313" key="10">
    <source>
        <dbReference type="Proteomes" id="UP000711391"/>
    </source>
</evidence>